<gene>
    <name evidence="1" type="ORF">NW766_008621</name>
</gene>
<accession>A0A9W8PJR6</accession>
<organism evidence="1 2">
    <name type="scientific">Fusarium irregulare</name>
    <dbReference type="NCBI Taxonomy" id="2494466"/>
    <lineage>
        <taxon>Eukaryota</taxon>
        <taxon>Fungi</taxon>
        <taxon>Dikarya</taxon>
        <taxon>Ascomycota</taxon>
        <taxon>Pezizomycotina</taxon>
        <taxon>Sordariomycetes</taxon>
        <taxon>Hypocreomycetidae</taxon>
        <taxon>Hypocreales</taxon>
        <taxon>Nectriaceae</taxon>
        <taxon>Fusarium</taxon>
        <taxon>Fusarium incarnatum-equiseti species complex</taxon>
    </lineage>
</organism>
<reference evidence="1" key="1">
    <citation type="submission" date="2022-10" db="EMBL/GenBank/DDBJ databases">
        <title>Fusarium specimens isolated from Avocado Roots.</title>
        <authorList>
            <person name="Stajich J."/>
            <person name="Roper C."/>
            <person name="Heimlech-Rivalta G."/>
        </authorList>
    </citation>
    <scope>NUCLEOTIDE SEQUENCE</scope>
    <source>
        <strain evidence="1">CF00143</strain>
    </source>
</reference>
<proteinExistence type="predicted"/>
<evidence type="ECO:0000313" key="1">
    <source>
        <dbReference type="EMBL" id="KAJ4009504.1"/>
    </source>
</evidence>
<evidence type="ECO:0000313" key="2">
    <source>
        <dbReference type="Proteomes" id="UP001152130"/>
    </source>
</evidence>
<dbReference type="Proteomes" id="UP001152130">
    <property type="component" value="Unassembled WGS sequence"/>
</dbReference>
<protein>
    <submittedName>
        <fullName evidence="1">Uncharacterized protein</fullName>
    </submittedName>
</protein>
<keyword evidence="2" id="KW-1185">Reference proteome</keyword>
<sequence length="329" mass="36998">MAESIILFKNLIEMYYHSARLSVCHYNILRSSLVPSSQSDVHLRRQSEDLQGSASRVTECLLEFDRLGLSRWLPMTAIGCTAFPLALQMIDVELHPKTSQKQQHVDNLVKQMKSYKNKYYITDWVMRAIRHVVELARQRDDSGVSSALDMLKNRPSYYLRLVMTLDMSISNGRLPDEYDFPPSLRAGRTSFANMSSDAAPMGDEESRKRFLTMNKDLIPDNMTEETGIGTADLKDQAQAQDAIMVDQESFFNTKQPFPVDLTAALCEITNIPPLDFSDMPLLDSSLFNDTGGVPFWPYELLGSPPDNLGQVEDIGMGDIFAGMMANASN</sequence>
<comment type="caution">
    <text evidence="1">The sequence shown here is derived from an EMBL/GenBank/DDBJ whole genome shotgun (WGS) entry which is preliminary data.</text>
</comment>
<dbReference type="AlphaFoldDB" id="A0A9W8PJR6"/>
<name>A0A9W8PJR6_9HYPO</name>
<dbReference type="EMBL" id="JAPDHF010000013">
    <property type="protein sequence ID" value="KAJ4009504.1"/>
    <property type="molecule type" value="Genomic_DNA"/>
</dbReference>